<keyword evidence="3" id="KW-1185">Reference proteome</keyword>
<sequence>MSIWKRPSAPSTTSTTEGLISCAPAAAPHRKSGAAASNARIEMTKARRIGRSLYRAGRTMAYRVAALGAIALLAAGGAAAHEFWLLPDKSRAGTDEAVEITIAVGQNFVGNTLPFIPDTTERFDIYGPGGTLTDAARGFARDPAGVVQPSRPGLYTVAYQNKGNSIVIDPETFNKYLRDEGLDIALEHRQANGLMDTPGREFYTRYPKTWVLSGDNIDAGRWALAPSNLRFEMVPLSNPFRWLSGDSVDVRVLYEGQPLEGVLVTTFTKSSQGRIGAVRSGPDGVARISIDRPGRWLAAAVHMIPAEGRPDIDWESFWTSFTIDVPAE</sequence>
<keyword evidence="1" id="KW-0812">Transmembrane</keyword>
<comment type="caution">
    <text evidence="2">The sequence shown here is derived from an EMBL/GenBank/DDBJ whole genome shotgun (WGS) entry which is preliminary data.</text>
</comment>
<name>A0A2M9G358_9PROT</name>
<dbReference type="Pfam" id="PF10670">
    <property type="entry name" value="DUF4198"/>
    <property type="match status" value="1"/>
</dbReference>
<keyword evidence="1" id="KW-0472">Membrane</keyword>
<accession>A0A2M9G358</accession>
<evidence type="ECO:0000313" key="2">
    <source>
        <dbReference type="EMBL" id="PJK30130.1"/>
    </source>
</evidence>
<organism evidence="2 3">
    <name type="scientific">Minwuia thermotolerans</name>
    <dbReference type="NCBI Taxonomy" id="2056226"/>
    <lineage>
        <taxon>Bacteria</taxon>
        <taxon>Pseudomonadati</taxon>
        <taxon>Pseudomonadota</taxon>
        <taxon>Alphaproteobacteria</taxon>
        <taxon>Minwuiales</taxon>
        <taxon>Minwuiaceae</taxon>
        <taxon>Minwuia</taxon>
    </lineage>
</organism>
<evidence type="ECO:0000256" key="1">
    <source>
        <dbReference type="SAM" id="Phobius"/>
    </source>
</evidence>
<evidence type="ECO:0000313" key="3">
    <source>
        <dbReference type="Proteomes" id="UP000229498"/>
    </source>
</evidence>
<evidence type="ECO:0008006" key="4">
    <source>
        <dbReference type="Google" id="ProtNLM"/>
    </source>
</evidence>
<keyword evidence="1" id="KW-1133">Transmembrane helix</keyword>
<gene>
    <name evidence="2" type="ORF">CVT23_08490</name>
</gene>
<dbReference type="InterPro" id="IPR019613">
    <property type="entry name" value="DUF4198"/>
</dbReference>
<protein>
    <recommendedName>
        <fullName evidence="4">DUF4198 domain-containing protein</fullName>
    </recommendedName>
</protein>
<reference evidence="2 3" key="1">
    <citation type="submission" date="2017-11" db="EMBL/GenBank/DDBJ databases">
        <title>Draft genome sequence of Rhizobiales bacterium SY3-13.</title>
        <authorList>
            <person name="Sun C."/>
        </authorList>
    </citation>
    <scope>NUCLEOTIDE SEQUENCE [LARGE SCALE GENOMIC DNA]</scope>
    <source>
        <strain evidence="2 3">SY3-13</strain>
    </source>
</reference>
<feature type="transmembrane region" description="Helical" evidence="1">
    <location>
        <begin position="60"/>
        <end position="80"/>
    </location>
</feature>
<dbReference type="Proteomes" id="UP000229498">
    <property type="component" value="Unassembled WGS sequence"/>
</dbReference>
<dbReference type="AlphaFoldDB" id="A0A2M9G358"/>
<dbReference type="OrthoDB" id="581894at2"/>
<proteinExistence type="predicted"/>
<dbReference type="EMBL" id="PHIG01000031">
    <property type="protein sequence ID" value="PJK30130.1"/>
    <property type="molecule type" value="Genomic_DNA"/>
</dbReference>